<keyword evidence="5" id="KW-0347">Helicase</keyword>
<evidence type="ECO:0000259" key="11">
    <source>
        <dbReference type="PROSITE" id="PS51194"/>
    </source>
</evidence>
<evidence type="ECO:0000256" key="7">
    <source>
        <dbReference type="ARBA" id="ARBA00023242"/>
    </source>
</evidence>
<dbReference type="InterPro" id="IPR044749">
    <property type="entry name" value="FANCM_DEXDc"/>
</dbReference>
<evidence type="ECO:0000256" key="9">
    <source>
        <dbReference type="SAM" id="MobiDB-lite"/>
    </source>
</evidence>
<proteinExistence type="inferred from homology"/>
<dbReference type="GO" id="GO:0036297">
    <property type="term" value="P:interstrand cross-link repair"/>
    <property type="evidence" value="ECO:0007669"/>
    <property type="project" value="TreeGrafter"/>
</dbReference>
<keyword evidence="6" id="KW-0067">ATP-binding</keyword>
<keyword evidence="8" id="KW-0175">Coiled coil</keyword>
<feature type="domain" description="Helicase C-terminal" evidence="11">
    <location>
        <begin position="381"/>
        <end position="557"/>
    </location>
</feature>
<evidence type="ECO:0000256" key="8">
    <source>
        <dbReference type="SAM" id="Coils"/>
    </source>
</evidence>
<reference evidence="12 13" key="1">
    <citation type="submission" date="2015-07" db="EMBL/GenBank/DDBJ databases">
        <title>The genome of Habropoda laboriosa.</title>
        <authorList>
            <person name="Pan H."/>
            <person name="Kapheim K."/>
        </authorList>
    </citation>
    <scope>NUCLEOTIDE SEQUENCE [LARGE SCALE GENOMIC DNA]</scope>
    <source>
        <strain evidence="12">0110345459</strain>
    </source>
</reference>
<dbReference type="GO" id="GO:0043138">
    <property type="term" value="F:3'-5' DNA helicase activity"/>
    <property type="evidence" value="ECO:0007669"/>
    <property type="project" value="InterPro"/>
</dbReference>
<dbReference type="InterPro" id="IPR014001">
    <property type="entry name" value="Helicase_ATP-bd"/>
</dbReference>
<dbReference type="Gene3D" id="1.20.1320.20">
    <property type="entry name" value="hef helicase domain"/>
    <property type="match status" value="1"/>
</dbReference>
<dbReference type="SUPFAM" id="SSF52540">
    <property type="entry name" value="P-loop containing nucleoside triphosphate hydrolases"/>
    <property type="match status" value="2"/>
</dbReference>
<dbReference type="Gene3D" id="3.40.50.300">
    <property type="entry name" value="P-loop containing nucleotide triphosphate hydrolases"/>
    <property type="match status" value="2"/>
</dbReference>
<feature type="region of interest" description="Disordered" evidence="9">
    <location>
        <begin position="549"/>
        <end position="584"/>
    </location>
</feature>
<feature type="coiled-coil region" evidence="8">
    <location>
        <begin position="1193"/>
        <end position="1220"/>
    </location>
</feature>
<keyword evidence="13" id="KW-1185">Reference proteome</keyword>
<evidence type="ECO:0000259" key="10">
    <source>
        <dbReference type="PROSITE" id="PS51192"/>
    </source>
</evidence>
<dbReference type="STRING" id="597456.A0A0L7RB12"/>
<evidence type="ECO:0000313" key="13">
    <source>
        <dbReference type="Proteomes" id="UP000053825"/>
    </source>
</evidence>
<dbReference type="FunFam" id="3.40.50.300:FF:000861">
    <property type="entry name" value="Fanconi anemia, complementation group M"/>
    <property type="match status" value="1"/>
</dbReference>
<dbReference type="PROSITE" id="PS51194">
    <property type="entry name" value="HELICASE_CTER"/>
    <property type="match status" value="1"/>
</dbReference>
<dbReference type="CDD" id="cd18033">
    <property type="entry name" value="DEXDc_FANCM"/>
    <property type="match status" value="1"/>
</dbReference>
<dbReference type="Pfam" id="PF00271">
    <property type="entry name" value="Helicase_C"/>
    <property type="match status" value="1"/>
</dbReference>
<dbReference type="CDD" id="cd12091">
    <property type="entry name" value="FANCM_ID"/>
    <property type="match status" value="1"/>
</dbReference>
<dbReference type="EMBL" id="KQ414617">
    <property type="protein sequence ID" value="KOC68054.1"/>
    <property type="molecule type" value="Genomic_DNA"/>
</dbReference>
<dbReference type="PANTHER" id="PTHR14025">
    <property type="entry name" value="FANCONI ANEMIA GROUP M FANCM FAMILY MEMBER"/>
    <property type="match status" value="1"/>
</dbReference>
<dbReference type="SMART" id="SM00490">
    <property type="entry name" value="HELICc"/>
    <property type="match status" value="1"/>
</dbReference>
<evidence type="ECO:0000256" key="3">
    <source>
        <dbReference type="ARBA" id="ARBA00022741"/>
    </source>
</evidence>
<feature type="domain" description="Helicase ATP-binding" evidence="10">
    <location>
        <begin position="41"/>
        <end position="209"/>
    </location>
</feature>
<dbReference type="AlphaFoldDB" id="A0A0L7RB12"/>
<name>A0A0L7RB12_9HYME</name>
<evidence type="ECO:0000256" key="5">
    <source>
        <dbReference type="ARBA" id="ARBA00022806"/>
    </source>
</evidence>
<keyword evidence="4" id="KW-0378">Hydrolase</keyword>
<dbReference type="GO" id="GO:0016787">
    <property type="term" value="F:hydrolase activity"/>
    <property type="evidence" value="ECO:0007669"/>
    <property type="project" value="UniProtKB-KW"/>
</dbReference>
<evidence type="ECO:0000313" key="12">
    <source>
        <dbReference type="EMBL" id="KOC68054.1"/>
    </source>
</evidence>
<dbReference type="InterPro" id="IPR039686">
    <property type="entry name" value="FANCM/Mph1-like_ID"/>
</dbReference>
<comment type="subcellular location">
    <subcellularLocation>
        <location evidence="1">Nucleus</location>
    </subcellularLocation>
</comment>
<dbReference type="GO" id="GO:0005634">
    <property type="term" value="C:nucleus"/>
    <property type="evidence" value="ECO:0007669"/>
    <property type="project" value="UniProtKB-SubCell"/>
</dbReference>
<accession>A0A0L7RB12</accession>
<dbReference type="SMART" id="SM00487">
    <property type="entry name" value="DEXDc"/>
    <property type="match status" value="1"/>
</dbReference>
<dbReference type="GO" id="GO:0009378">
    <property type="term" value="F:four-way junction helicase activity"/>
    <property type="evidence" value="ECO:0007669"/>
    <property type="project" value="TreeGrafter"/>
</dbReference>
<dbReference type="OrthoDB" id="6513042at2759"/>
<dbReference type="InterPro" id="IPR001650">
    <property type="entry name" value="Helicase_C-like"/>
</dbReference>
<dbReference type="InterPro" id="IPR027417">
    <property type="entry name" value="P-loop_NTPase"/>
</dbReference>
<dbReference type="InterPro" id="IPR011545">
    <property type="entry name" value="DEAD/DEAH_box_helicase_dom"/>
</dbReference>
<keyword evidence="7" id="KW-0539">Nucleus</keyword>
<sequence length="1263" mass="145569">MELSQCSQISSDIKTKGFDISAGKTWIYPINYPVRDYQFNIVQACLYNNTLVCLPTGLGKTFIAAVIMYNFWRWYPRGKVVFLAPTKPLVAQQIFACHNIMGIPSAETIELTGAVNKKQREISWSRKRVIFATPQVFHNDLDKNIVPSELVKCVVIDEAHKALGKHSYCECIRILIEKNQTFRVLALSATPGNKIDNVHEILQNLLIAHVELRDETSLDIVPYINQRKIDIILVPLNKELAEYKQRYIFIMDHHVKILLQHNVLRAETANISKGRVFHLLREFKKKTDKSGNYGQIIKTLNILMTMYHAYELMVRDGLRAFYKFYQNHSDKFWMNGEPQLQTLLEDIKTYLGPFPDVKSLCEDAVIDIPQNLVYGHAKFEKLKELLLHHFAKSDEKESDTRAIVFVEYRDIVSEIYILLLQCRPSIRPQMFVGQAGQKQKQQIKALENFRNNHVNVLISTSIGEEGLDVGEVDLIICFDIFDGHIIILVTDGKEHETLKSTMARRDSLNHKILNTSNIVSSLYQTNPRMIPDTCTPECLKMHISLLPKTPVTKSKNGKGKSDKKGNSRKNMLKGVTTIESNSESQKDGTKFSMVKYLKGEQYKDRDKNNFDALSSNETQSSNVCNIIKPSDVKILFYDNDAVDFLTTCTLKNSEIPDIKILDCLTILNDIIPLDREKKSLNNGNKSDVDDENDLYGNECVLENRVTEFDNKCIGGEIKFEDLLDDSSKSNESDLLCREGKKLEERYSESGYRSEAVGSKAIGTENENNSLENWNFTKFEDILYESSDESGANVNVEKFEPIEKKDIDTHNDVQVKKLRNIKEWDDSISEAESKSAHFEGTIDKRSEKLDRYKCNSECKDQSILSITQAIDEIARLNSNLTVSKVMNESEDDMFQDENLVQIDNELNVSREIDNSIVENLGRNLSEFKVEEYEWDDDFKISNVDPIRVCTQFDRGEKRDDKLVEASKMETRCSDSDEWISVKKSFDISKGGNVSSHTSISKKLASISRSRNSRYENAKECFRDEYDSVKDDPSLTEKEGKCSYFCDVRQEDCHVKLHGTSFQRKKKNGERKTEHLQIHNPYRKFKRTRNRKNKFIDDEAEVSSYNDTTDESSETDEDLKDFVSYTQNVHDTSDIHAHYLQSTRSPMKRQDGFIFKQPRVLDSSIEIYSQPISQAHESYINDSFCIDEEVQETTRVEELSILEQAEQELERRKRKRTCDERLGRNVKRRNKQRNIIKGCSSSEDETEMLRKEVMDESLLLARSRS</sequence>
<dbReference type="GO" id="GO:0000400">
    <property type="term" value="F:four-way junction DNA binding"/>
    <property type="evidence" value="ECO:0007669"/>
    <property type="project" value="TreeGrafter"/>
</dbReference>
<evidence type="ECO:0000256" key="2">
    <source>
        <dbReference type="ARBA" id="ARBA00009889"/>
    </source>
</evidence>
<dbReference type="Proteomes" id="UP000053825">
    <property type="component" value="Unassembled WGS sequence"/>
</dbReference>
<dbReference type="GO" id="GO:0005524">
    <property type="term" value="F:ATP binding"/>
    <property type="evidence" value="ECO:0007669"/>
    <property type="project" value="UniProtKB-KW"/>
</dbReference>
<keyword evidence="3" id="KW-0547">Nucleotide-binding</keyword>
<dbReference type="Pfam" id="PF00270">
    <property type="entry name" value="DEAD"/>
    <property type="match status" value="1"/>
</dbReference>
<dbReference type="PROSITE" id="PS51192">
    <property type="entry name" value="HELICASE_ATP_BIND_1"/>
    <property type="match status" value="1"/>
</dbReference>
<comment type="similarity">
    <text evidence="2">Belongs to the DEAD box helicase family. DEAH subfamily. FANCM sub-subfamily.</text>
</comment>
<dbReference type="GO" id="GO:0045003">
    <property type="term" value="P:double-strand break repair via synthesis-dependent strand annealing"/>
    <property type="evidence" value="ECO:0007669"/>
    <property type="project" value="TreeGrafter"/>
</dbReference>
<gene>
    <name evidence="12" type="ORF">WH47_03212</name>
</gene>
<evidence type="ECO:0000256" key="4">
    <source>
        <dbReference type="ARBA" id="ARBA00022801"/>
    </source>
</evidence>
<dbReference type="PANTHER" id="PTHR14025:SF20">
    <property type="entry name" value="FANCONI ANEMIA GROUP M PROTEIN"/>
    <property type="match status" value="1"/>
</dbReference>
<protein>
    <submittedName>
        <fullName evidence="12">Fanconi anemia group M protein</fullName>
    </submittedName>
</protein>
<evidence type="ECO:0000256" key="6">
    <source>
        <dbReference type="ARBA" id="ARBA00022840"/>
    </source>
</evidence>
<evidence type="ECO:0000256" key="1">
    <source>
        <dbReference type="ARBA" id="ARBA00004123"/>
    </source>
</evidence>
<organism evidence="12 13">
    <name type="scientific">Habropoda laboriosa</name>
    <dbReference type="NCBI Taxonomy" id="597456"/>
    <lineage>
        <taxon>Eukaryota</taxon>
        <taxon>Metazoa</taxon>
        <taxon>Ecdysozoa</taxon>
        <taxon>Arthropoda</taxon>
        <taxon>Hexapoda</taxon>
        <taxon>Insecta</taxon>
        <taxon>Pterygota</taxon>
        <taxon>Neoptera</taxon>
        <taxon>Endopterygota</taxon>
        <taxon>Hymenoptera</taxon>
        <taxon>Apocrita</taxon>
        <taxon>Aculeata</taxon>
        <taxon>Apoidea</taxon>
        <taxon>Anthophila</taxon>
        <taxon>Apidae</taxon>
        <taxon>Habropoda</taxon>
    </lineage>
</organism>